<evidence type="ECO:0000313" key="2">
    <source>
        <dbReference type="Proteomes" id="UP001597112"/>
    </source>
</evidence>
<gene>
    <name evidence="1" type="ORF">ACFQ21_05305</name>
</gene>
<evidence type="ECO:0008006" key="3">
    <source>
        <dbReference type="Google" id="ProtNLM"/>
    </source>
</evidence>
<dbReference type="Proteomes" id="UP001597112">
    <property type="component" value="Unassembled WGS sequence"/>
</dbReference>
<comment type="caution">
    <text evidence="1">The sequence shown here is derived from an EMBL/GenBank/DDBJ whole genome shotgun (WGS) entry which is preliminary data.</text>
</comment>
<dbReference type="RefSeq" id="WP_377575861.1">
    <property type="nucleotide sequence ID" value="NZ_JBHTKA010000001.1"/>
</dbReference>
<evidence type="ECO:0000313" key="1">
    <source>
        <dbReference type="EMBL" id="MFD0998711.1"/>
    </source>
</evidence>
<dbReference type="EMBL" id="JBHTKA010000001">
    <property type="protein sequence ID" value="MFD0998711.1"/>
    <property type="molecule type" value="Genomic_DNA"/>
</dbReference>
<protein>
    <recommendedName>
        <fullName evidence="3">Lipocalin-like domain-containing protein</fullName>
    </recommendedName>
</protein>
<name>A0ABW3JZX8_9BACT</name>
<proteinExistence type="predicted"/>
<keyword evidence="2" id="KW-1185">Reference proteome</keyword>
<organism evidence="1 2">
    <name type="scientific">Ohtaekwangia kribbensis</name>
    <dbReference type="NCBI Taxonomy" id="688913"/>
    <lineage>
        <taxon>Bacteria</taxon>
        <taxon>Pseudomonadati</taxon>
        <taxon>Bacteroidota</taxon>
        <taxon>Cytophagia</taxon>
        <taxon>Cytophagales</taxon>
        <taxon>Fulvivirgaceae</taxon>
        <taxon>Ohtaekwangia</taxon>
    </lineage>
</organism>
<accession>A0ABW3JZX8</accession>
<reference evidence="2" key="1">
    <citation type="journal article" date="2019" name="Int. J. Syst. Evol. Microbiol.">
        <title>The Global Catalogue of Microorganisms (GCM) 10K type strain sequencing project: providing services to taxonomists for standard genome sequencing and annotation.</title>
        <authorList>
            <consortium name="The Broad Institute Genomics Platform"/>
            <consortium name="The Broad Institute Genome Sequencing Center for Infectious Disease"/>
            <person name="Wu L."/>
            <person name="Ma J."/>
        </authorList>
    </citation>
    <scope>NUCLEOTIDE SEQUENCE [LARGE SCALE GENOMIC DNA]</scope>
    <source>
        <strain evidence="2">CCUG 58938</strain>
    </source>
</reference>
<sequence length="136" mass="15206">MIRFLIVFAFTSLFVVTTTWGQNIQQQTIRWYSSNSEILPVGETLSSSCTIESSPANQTITIDQNGRERTFSITGHDGTWTDVQSVGSIQYDVAYDTFNGTITFLKDETGITVLVDFSNNPAGIKRKIFIDRIVLP</sequence>